<proteinExistence type="predicted"/>
<dbReference type="Gene3D" id="2.60.120.620">
    <property type="entry name" value="q2cbj1_9rhob like domain"/>
    <property type="match status" value="1"/>
</dbReference>
<evidence type="ECO:0000313" key="3">
    <source>
        <dbReference type="Proteomes" id="UP001231370"/>
    </source>
</evidence>
<accession>A0ABT7BJB7</accession>
<dbReference type="InterPro" id="IPR044862">
    <property type="entry name" value="Pro_4_hyd_alph_FE2OG_OXY"/>
</dbReference>
<comment type="caution">
    <text evidence="2">The sequence shown here is derived from an EMBL/GenBank/DDBJ whole genome shotgun (WGS) entry which is preliminary data.</text>
</comment>
<keyword evidence="3" id="KW-1185">Reference proteome</keyword>
<dbReference type="Pfam" id="PF13640">
    <property type="entry name" value="2OG-FeII_Oxy_3"/>
    <property type="match status" value="1"/>
</dbReference>
<gene>
    <name evidence="2" type="ORF">PJF56_10325</name>
</gene>
<dbReference type="PANTHER" id="PTHR35169">
    <property type="entry name" value="FE2OG DIOXYGENASE DOMAIN-CONTAINING PROTEIN"/>
    <property type="match status" value="1"/>
</dbReference>
<evidence type="ECO:0000313" key="2">
    <source>
        <dbReference type="EMBL" id="MDJ1179260.1"/>
    </source>
</evidence>
<organism evidence="2 3">
    <name type="scientific">Roseofilum halophilum BLCC-M91</name>
    <dbReference type="NCBI Taxonomy" id="3022259"/>
    <lineage>
        <taxon>Bacteria</taxon>
        <taxon>Bacillati</taxon>
        <taxon>Cyanobacteriota</taxon>
        <taxon>Cyanophyceae</taxon>
        <taxon>Desertifilales</taxon>
        <taxon>Desertifilaceae</taxon>
        <taxon>Roseofilum</taxon>
        <taxon>Roseofilum halophilum</taxon>
    </lineage>
</organism>
<name>A0ABT7BJB7_9CYAN</name>
<sequence length="451" mass="52667">MIPTIIFEDRKESCILWNYAIHKQFISEEGNTLLHINRYINNHPNLAALYDIHSHEISIAHFLVPTIHRGLFKEVYWLYPHEEMLSQSLWVCTYTSQNREILTYKTFHKEEIDSQTFLQWLIKPKYKLQEFQTLTTKDTFTEQPGVVLDIVSDYFSPHPNGANPEDKLKKIDELVDFLTHNQIDPKLICIRRSQISSFGGDDRWPWIEENLVESLSKIYPLQRLSLDEIWENTQLRTAYQNQKQKIVSSMQLLESKAQSSTGSSSVSLTEIKVESGRIRVYDNLIPHALLTEIYNYYQSGLRWEFKNYGDDNDLLTSFWATEEFPDSIDRLRELVTEQLDYKPDDPRVIVNGHVFGLGDSIHRDSENLENPGQTAVCYVNPMWRADWDGETKFYSHRDLSQADLIYSCLPKPGRVIIFDNTIPHRGCAPSRLCNKLRVTVAYQFPPPNLNK</sequence>
<dbReference type="RefSeq" id="WP_283762600.1">
    <property type="nucleotide sequence ID" value="NZ_JAQPOK010000081.1"/>
</dbReference>
<protein>
    <submittedName>
        <fullName evidence="2">2OG-Fe(II) oxygenase</fullName>
    </submittedName>
</protein>
<evidence type="ECO:0000259" key="1">
    <source>
        <dbReference type="Pfam" id="PF13640"/>
    </source>
</evidence>
<reference evidence="2 3" key="1">
    <citation type="submission" date="2023-01" db="EMBL/GenBank/DDBJ databases">
        <title>Novel diversity within Roseofilum (Cyanobacteria; Desertifilaceae) from marine benthic mats with descriptions of four novel species.</title>
        <authorList>
            <person name="Wang Y."/>
            <person name="Berthold D.E."/>
            <person name="Hu J."/>
            <person name="Lefler F.W."/>
            <person name="Laughinghouse H.D. IV."/>
        </authorList>
    </citation>
    <scope>NUCLEOTIDE SEQUENCE [LARGE SCALE GENOMIC DNA]</scope>
    <source>
        <strain evidence="2 3">BLCC-M91</strain>
    </source>
</reference>
<dbReference type="EMBL" id="JAQPOK010000081">
    <property type="protein sequence ID" value="MDJ1179260.1"/>
    <property type="molecule type" value="Genomic_DNA"/>
</dbReference>
<feature type="domain" description="Prolyl 4-hydroxylase alpha subunit Fe(2+) 2OG dioxygenase" evidence="1">
    <location>
        <begin position="361"/>
        <end position="436"/>
    </location>
</feature>
<dbReference type="Proteomes" id="UP001231370">
    <property type="component" value="Unassembled WGS sequence"/>
</dbReference>
<dbReference type="PANTHER" id="PTHR35169:SF3">
    <property type="entry name" value="PROLYL 4-HYDROXYLASE ALPHA SUBUNIT FE(2+) 2OG DIOXYGENASE DOMAIN-CONTAINING PROTEIN"/>
    <property type="match status" value="1"/>
</dbReference>